<organism evidence="2 3">
    <name type="scientific">Halomonas campaniensis</name>
    <dbReference type="NCBI Taxonomy" id="213554"/>
    <lineage>
        <taxon>Bacteria</taxon>
        <taxon>Pseudomonadati</taxon>
        <taxon>Pseudomonadota</taxon>
        <taxon>Gammaproteobacteria</taxon>
        <taxon>Oceanospirillales</taxon>
        <taxon>Halomonadaceae</taxon>
        <taxon>Halomonas</taxon>
    </lineage>
</organism>
<evidence type="ECO:0000313" key="2">
    <source>
        <dbReference type="EMBL" id="MBB3331313.1"/>
    </source>
</evidence>
<protein>
    <submittedName>
        <fullName evidence="2">Uncharacterized protein</fullName>
    </submittedName>
</protein>
<keyword evidence="1" id="KW-0472">Membrane</keyword>
<feature type="transmembrane region" description="Helical" evidence="1">
    <location>
        <begin position="119"/>
        <end position="141"/>
    </location>
</feature>
<sequence>MKPFSILLIRLLGLYLFLKTLFAVVPALALLGPNAAEPGVGKLLLIYVATVGVPMLGGVLLWCFAGRLAERLHGGVEADAGARIADEDLVRAGTFLIGVYLVVRHVGMLVAAYTGAGAVAYDALVVVLAGLGMMLGGRYLVALYRRARTWGLDGEGRS</sequence>
<keyword evidence="1" id="KW-0812">Transmembrane</keyword>
<comment type="caution">
    <text evidence="2">The sequence shown here is derived from an EMBL/GenBank/DDBJ whole genome shotgun (WGS) entry which is preliminary data.</text>
</comment>
<proteinExistence type="predicted"/>
<keyword evidence="3" id="KW-1185">Reference proteome</keyword>
<feature type="transmembrane region" description="Helical" evidence="1">
    <location>
        <begin position="12"/>
        <end position="32"/>
    </location>
</feature>
<dbReference type="EMBL" id="JACHZF010000014">
    <property type="protein sequence ID" value="MBB3331313.1"/>
    <property type="molecule type" value="Genomic_DNA"/>
</dbReference>
<reference evidence="2 3" key="1">
    <citation type="submission" date="2020-08" db="EMBL/GenBank/DDBJ databases">
        <title>Genomic Encyclopedia of Archaeal and Bacterial Type Strains, Phase II (KMG-II): from individual species to whole genera.</title>
        <authorList>
            <person name="Goeker M."/>
        </authorList>
    </citation>
    <scope>NUCLEOTIDE SEQUENCE [LARGE SCALE GENOMIC DNA]</scope>
    <source>
        <strain evidence="2 3">5AG</strain>
    </source>
</reference>
<feature type="transmembrane region" description="Helical" evidence="1">
    <location>
        <begin position="44"/>
        <end position="65"/>
    </location>
</feature>
<gene>
    <name evidence="2" type="ORF">BDK63_002196</name>
</gene>
<evidence type="ECO:0000313" key="3">
    <source>
        <dbReference type="Proteomes" id="UP000553442"/>
    </source>
</evidence>
<dbReference type="RefSeq" id="WP_183331820.1">
    <property type="nucleotide sequence ID" value="NZ_JACHZF010000014.1"/>
</dbReference>
<dbReference type="AlphaFoldDB" id="A0A7W5PB15"/>
<accession>A0A7W5PB15</accession>
<evidence type="ECO:0000256" key="1">
    <source>
        <dbReference type="SAM" id="Phobius"/>
    </source>
</evidence>
<name>A0A7W5PB15_9GAMM</name>
<keyword evidence="1" id="KW-1133">Transmembrane helix</keyword>
<feature type="transmembrane region" description="Helical" evidence="1">
    <location>
        <begin position="92"/>
        <end position="113"/>
    </location>
</feature>
<dbReference type="Proteomes" id="UP000553442">
    <property type="component" value="Unassembled WGS sequence"/>
</dbReference>